<reference evidence="1 2" key="1">
    <citation type="submission" date="2022-02" db="EMBL/GenBank/DDBJ databases">
        <title>Paenibacillus sp. MBLB1776 Whole Genome Shotgun Sequencing.</title>
        <authorList>
            <person name="Hwang C.Y."/>
            <person name="Cho E.-S."/>
            <person name="Seo M.-J."/>
        </authorList>
    </citation>
    <scope>NUCLEOTIDE SEQUENCE [LARGE SCALE GENOMIC DNA]</scope>
    <source>
        <strain evidence="1 2">MBLB1776</strain>
    </source>
</reference>
<dbReference type="EMBL" id="CP130318">
    <property type="protein sequence ID" value="WNQ13820.1"/>
    <property type="molecule type" value="Genomic_DNA"/>
</dbReference>
<name>A0AA96LKN0_9BACL</name>
<keyword evidence="2" id="KW-1185">Reference proteome</keyword>
<dbReference type="AlphaFoldDB" id="A0AA96LKN0"/>
<evidence type="ECO:0000313" key="2">
    <source>
        <dbReference type="Proteomes" id="UP001305702"/>
    </source>
</evidence>
<evidence type="ECO:0000313" key="1">
    <source>
        <dbReference type="EMBL" id="WNQ13820.1"/>
    </source>
</evidence>
<dbReference type="RefSeq" id="WP_315607601.1">
    <property type="nucleotide sequence ID" value="NZ_CP130318.1"/>
</dbReference>
<dbReference type="Proteomes" id="UP001305702">
    <property type="component" value="Chromosome"/>
</dbReference>
<proteinExistence type="predicted"/>
<organism evidence="1 2">
    <name type="scientific">Paenibacillus aurantius</name>
    <dbReference type="NCBI Taxonomy" id="2918900"/>
    <lineage>
        <taxon>Bacteria</taxon>
        <taxon>Bacillati</taxon>
        <taxon>Bacillota</taxon>
        <taxon>Bacilli</taxon>
        <taxon>Bacillales</taxon>
        <taxon>Paenibacillaceae</taxon>
        <taxon>Paenibacillus</taxon>
    </lineage>
</organism>
<dbReference type="KEGG" id="paun:MJA45_12640"/>
<sequence>MKNEPLHLLEKAQTEEDLLVFQEIVTRGGYSGFHALLEGFKLKIKTFMDEEADSLLTLVATARRLLPDPGSVSPSWQVVWDELEKEVEAKREVLKRIPPYERDGEWQIIIDNPHAVKEVVCYPGLVFPDAAYLYAYFSHQLENNEYIRLQKIVNVLVNYGQDAGQAE</sequence>
<protein>
    <submittedName>
        <fullName evidence="1">Uncharacterized protein</fullName>
    </submittedName>
</protein>
<gene>
    <name evidence="1" type="ORF">MJA45_12640</name>
</gene>
<accession>A0AA96LKN0</accession>